<dbReference type="EMBL" id="JACHCC010000008">
    <property type="protein sequence ID" value="MBB6501143.1"/>
    <property type="molecule type" value="Genomic_DNA"/>
</dbReference>
<sequence length="300" mass="34947">MTEKKEYIPFYSDINCFLSSIPVIHRSANPLLYCMRLSEHSGDIYKAPFRRGFFFLALLTSTGNTRVAYNDANEAIKDSFLVFQSPNTVYSFFRDKNTDGYLIYFKDECFDFFKPDFVNEFPFFDPLNTNLFQLTKEQYKELAPHFEEVFTAYEASELVYNVAIHKFMALLYQLKGSKVIQHRAVNLQLNAHHVLTKKFVVLVNMHYLEKRTVEEFAELLTVSNGYLSKSVRIATGKNALSLINDRIIKEAKLMIKFTDLSISEIAFRLNFSDPSNFGKFFRKYAHCSPLIFRSSEKVKN</sequence>
<proteinExistence type="predicted"/>
<organism evidence="5 6">
    <name type="scientific">Pedobacter cryoconitis</name>
    <dbReference type="NCBI Taxonomy" id="188932"/>
    <lineage>
        <taxon>Bacteria</taxon>
        <taxon>Pseudomonadati</taxon>
        <taxon>Bacteroidota</taxon>
        <taxon>Sphingobacteriia</taxon>
        <taxon>Sphingobacteriales</taxon>
        <taxon>Sphingobacteriaceae</taxon>
        <taxon>Pedobacter</taxon>
    </lineage>
</organism>
<dbReference type="Gene3D" id="1.10.10.60">
    <property type="entry name" value="Homeodomain-like"/>
    <property type="match status" value="1"/>
</dbReference>
<gene>
    <name evidence="5" type="ORF">HDF25_003306</name>
</gene>
<comment type="caution">
    <text evidence="5">The sequence shown here is derived from an EMBL/GenBank/DDBJ whole genome shotgun (WGS) entry which is preliminary data.</text>
</comment>
<evidence type="ECO:0000259" key="4">
    <source>
        <dbReference type="PROSITE" id="PS01124"/>
    </source>
</evidence>
<dbReference type="Pfam" id="PF12833">
    <property type="entry name" value="HTH_18"/>
    <property type="match status" value="1"/>
</dbReference>
<reference evidence="5 6" key="1">
    <citation type="submission" date="2020-08" db="EMBL/GenBank/DDBJ databases">
        <title>Genomic Encyclopedia of Type Strains, Phase IV (KMG-V): Genome sequencing to study the core and pangenomes of soil and plant-associated prokaryotes.</title>
        <authorList>
            <person name="Whitman W."/>
        </authorList>
    </citation>
    <scope>NUCLEOTIDE SEQUENCE [LARGE SCALE GENOMIC DNA]</scope>
    <source>
        <strain evidence="5 6">M2T3</strain>
    </source>
</reference>
<dbReference type="PANTHER" id="PTHR43280">
    <property type="entry name" value="ARAC-FAMILY TRANSCRIPTIONAL REGULATOR"/>
    <property type="match status" value="1"/>
</dbReference>
<dbReference type="SMART" id="SM00342">
    <property type="entry name" value="HTH_ARAC"/>
    <property type="match status" value="1"/>
</dbReference>
<dbReference type="AlphaFoldDB" id="A0A7X0J5A3"/>
<keyword evidence="2 5" id="KW-0238">DNA-binding</keyword>
<dbReference type="SUPFAM" id="SSF46689">
    <property type="entry name" value="Homeodomain-like"/>
    <property type="match status" value="1"/>
</dbReference>
<evidence type="ECO:0000313" key="6">
    <source>
        <dbReference type="Proteomes" id="UP000521017"/>
    </source>
</evidence>
<dbReference type="PANTHER" id="PTHR43280:SF32">
    <property type="entry name" value="TRANSCRIPTIONAL REGULATORY PROTEIN"/>
    <property type="match status" value="1"/>
</dbReference>
<dbReference type="RefSeq" id="WP_184626582.1">
    <property type="nucleotide sequence ID" value="NZ_JACHCC010000008.1"/>
</dbReference>
<feature type="domain" description="HTH araC/xylS-type" evidence="4">
    <location>
        <begin position="197"/>
        <end position="295"/>
    </location>
</feature>
<keyword evidence="1" id="KW-0805">Transcription regulation</keyword>
<dbReference type="GO" id="GO:0043565">
    <property type="term" value="F:sequence-specific DNA binding"/>
    <property type="evidence" value="ECO:0007669"/>
    <property type="project" value="InterPro"/>
</dbReference>
<dbReference type="InterPro" id="IPR018060">
    <property type="entry name" value="HTH_AraC"/>
</dbReference>
<dbReference type="PROSITE" id="PS01124">
    <property type="entry name" value="HTH_ARAC_FAMILY_2"/>
    <property type="match status" value="1"/>
</dbReference>
<dbReference type="GO" id="GO:0003700">
    <property type="term" value="F:DNA-binding transcription factor activity"/>
    <property type="evidence" value="ECO:0007669"/>
    <property type="project" value="InterPro"/>
</dbReference>
<evidence type="ECO:0000256" key="3">
    <source>
        <dbReference type="ARBA" id="ARBA00023163"/>
    </source>
</evidence>
<protein>
    <submittedName>
        <fullName evidence="5">AraC-like DNA-binding protein</fullName>
    </submittedName>
</protein>
<evidence type="ECO:0000256" key="2">
    <source>
        <dbReference type="ARBA" id="ARBA00023125"/>
    </source>
</evidence>
<keyword evidence="3" id="KW-0804">Transcription</keyword>
<evidence type="ECO:0000313" key="5">
    <source>
        <dbReference type="EMBL" id="MBB6501143.1"/>
    </source>
</evidence>
<evidence type="ECO:0000256" key="1">
    <source>
        <dbReference type="ARBA" id="ARBA00023015"/>
    </source>
</evidence>
<dbReference type="Proteomes" id="UP000521017">
    <property type="component" value="Unassembled WGS sequence"/>
</dbReference>
<dbReference type="InterPro" id="IPR009057">
    <property type="entry name" value="Homeodomain-like_sf"/>
</dbReference>
<accession>A0A7X0J5A3</accession>
<name>A0A7X0J5A3_9SPHI</name>